<evidence type="ECO:0000313" key="8">
    <source>
        <dbReference type="EMBL" id="CUS13344.1"/>
    </source>
</evidence>
<comment type="subcellular location">
    <subcellularLocation>
        <location evidence="1">Nucleus</location>
    </subcellularLocation>
</comment>
<evidence type="ECO:0000256" key="4">
    <source>
        <dbReference type="ARBA" id="ARBA00023125"/>
    </source>
</evidence>
<protein>
    <recommendedName>
        <fullName evidence="7">ORC6 first cyclin-like domain-containing protein</fullName>
    </recommendedName>
</protein>
<dbReference type="AlphaFoldDB" id="A0A292Q1P2"/>
<sequence length="408" mass="44049">MNKALESTLSGLVPSLVGPVPSELIDLSASLITQSRNRISSLKPTEEGARVYVCAHIACDRPAALTVPDRLRKKLDLPTIEPRPPLAKKAYGALYNQFHKALTTVSFRSQQVAPQAPLETPSTVSSISTPAANSSNLSSVDPEIRAHVITLCRALGCPSAGIHIIAGTTATLKVAPDDKFPRRKNYALPIITAAALLIIEKLLPEGKTITVGSAGKWRRGEGYCMKRDGVMKALGSVGEDGFTKDDTDCWVKDLSKMGIKELEWLNNVPNQGGIKKRKAAAADEEDLQLQAEILAGKATNTPARKKAIPKSKLGASSAPVEKKREVAFTPAPVAPMAVRILRARTRTEAKVKEKEESGIGTMRQDPVDYLNPKKRRQFAGWEDDMLRGCTEVEEATGHSRGQGQPVPV</sequence>
<evidence type="ECO:0000256" key="2">
    <source>
        <dbReference type="ARBA" id="ARBA00010840"/>
    </source>
</evidence>
<dbReference type="Proteomes" id="UP001412239">
    <property type="component" value="Unassembled WGS sequence"/>
</dbReference>
<evidence type="ECO:0000256" key="3">
    <source>
        <dbReference type="ARBA" id="ARBA00022705"/>
    </source>
</evidence>
<evidence type="ECO:0000256" key="6">
    <source>
        <dbReference type="SAM" id="MobiDB-lite"/>
    </source>
</evidence>
<dbReference type="GO" id="GO:0003677">
    <property type="term" value="F:DNA binding"/>
    <property type="evidence" value="ECO:0007669"/>
    <property type="project" value="UniProtKB-KW"/>
</dbReference>
<comment type="similarity">
    <text evidence="2">Belongs to the ORC6 family.</text>
</comment>
<proteinExistence type="inferred from homology"/>
<evidence type="ECO:0000259" key="7">
    <source>
        <dbReference type="Pfam" id="PF05460"/>
    </source>
</evidence>
<gene>
    <name evidence="8" type="ORF">GSTUAT00002583001</name>
</gene>
<feature type="region of interest" description="Disordered" evidence="6">
    <location>
        <begin position="117"/>
        <end position="138"/>
    </location>
</feature>
<keyword evidence="5" id="KW-0539">Nucleus</keyword>
<dbReference type="EMBL" id="LN890974">
    <property type="protein sequence ID" value="CUS13344.1"/>
    <property type="molecule type" value="Genomic_DNA"/>
</dbReference>
<feature type="region of interest" description="Disordered" evidence="6">
    <location>
        <begin position="349"/>
        <end position="371"/>
    </location>
</feature>
<evidence type="ECO:0000313" key="9">
    <source>
        <dbReference type="Proteomes" id="UP001412239"/>
    </source>
</evidence>
<dbReference type="Pfam" id="PF05460">
    <property type="entry name" value="ORC6"/>
    <property type="match status" value="1"/>
</dbReference>
<keyword evidence="4" id="KW-0238">DNA-binding</keyword>
<keyword evidence="3" id="KW-0235">DNA replication</keyword>
<feature type="compositionally biased region" description="Polar residues" evidence="6">
    <location>
        <begin position="120"/>
        <end position="138"/>
    </location>
</feature>
<evidence type="ECO:0000256" key="5">
    <source>
        <dbReference type="ARBA" id="ARBA00023242"/>
    </source>
</evidence>
<organism evidence="8 9">
    <name type="scientific">Tuber aestivum</name>
    <name type="common">summer truffle</name>
    <dbReference type="NCBI Taxonomy" id="59557"/>
    <lineage>
        <taxon>Eukaryota</taxon>
        <taxon>Fungi</taxon>
        <taxon>Dikarya</taxon>
        <taxon>Ascomycota</taxon>
        <taxon>Pezizomycotina</taxon>
        <taxon>Pezizomycetes</taxon>
        <taxon>Pezizales</taxon>
        <taxon>Tuberaceae</taxon>
        <taxon>Tuber</taxon>
    </lineage>
</organism>
<feature type="domain" description="ORC6 first cyclin-like" evidence="7">
    <location>
        <begin position="9"/>
        <end position="103"/>
    </location>
</feature>
<name>A0A292Q1P2_9PEZI</name>
<evidence type="ECO:0000256" key="1">
    <source>
        <dbReference type="ARBA" id="ARBA00004123"/>
    </source>
</evidence>
<dbReference type="GO" id="GO:0006260">
    <property type="term" value="P:DNA replication"/>
    <property type="evidence" value="ECO:0007669"/>
    <property type="project" value="UniProtKB-KW"/>
</dbReference>
<reference evidence="8" key="1">
    <citation type="submission" date="2015-10" db="EMBL/GenBank/DDBJ databases">
        <authorList>
            <person name="Regsiter A."/>
            <person name="william w."/>
        </authorList>
    </citation>
    <scope>NUCLEOTIDE SEQUENCE</scope>
    <source>
        <strain evidence="8">Montdore</strain>
    </source>
</reference>
<dbReference type="InterPro" id="IPR008721">
    <property type="entry name" value="ORC6_cyclin_first"/>
</dbReference>
<dbReference type="GO" id="GO:0005664">
    <property type="term" value="C:nuclear origin of replication recognition complex"/>
    <property type="evidence" value="ECO:0007669"/>
    <property type="project" value="InterPro"/>
</dbReference>
<keyword evidence="9" id="KW-1185">Reference proteome</keyword>
<accession>A0A292Q1P2</accession>